<dbReference type="InterPro" id="IPR004827">
    <property type="entry name" value="bZIP"/>
</dbReference>
<dbReference type="InParanoid" id="A0A448YQW0"/>
<dbReference type="STRING" id="13370.A0A448YQW0"/>
<evidence type="ECO:0000313" key="9">
    <source>
        <dbReference type="Proteomes" id="UP000290900"/>
    </source>
</evidence>
<dbReference type="SUPFAM" id="SSF57959">
    <property type="entry name" value="Leucine zipper domain"/>
    <property type="match status" value="1"/>
</dbReference>
<dbReference type="Pfam" id="PF07716">
    <property type="entry name" value="bZIP_2"/>
    <property type="match status" value="1"/>
</dbReference>
<sequence length="221" mass="25592">MKLRSDNEVMEELEASRRDMSGDRDDLRVKREELEDLEVSREDLKVSREELEVKKEGLASNMASDMEDIPSDREDLPDTEIEVKREAELGDSTDNDSTDEGHSRKRRRTTSETERRRRNTEASARFRIKRRQKEQEMSERFSTLNNHISDLRIQVKTLEMENDCLKRMLLGGDGRKDDAVPRGSEEISKTIGGLSIGSLTNYQLLALIKEKSNERFKITSI</sequence>
<dbReference type="Proteomes" id="UP000290900">
    <property type="component" value="Unassembled WGS sequence"/>
</dbReference>
<evidence type="ECO:0000256" key="1">
    <source>
        <dbReference type="ARBA" id="ARBA00004123"/>
    </source>
</evidence>
<evidence type="ECO:0000256" key="3">
    <source>
        <dbReference type="ARBA" id="ARBA00023125"/>
    </source>
</evidence>
<feature type="domain" description="BZIP" evidence="7">
    <location>
        <begin position="109"/>
        <end position="169"/>
    </location>
</feature>
<evidence type="ECO:0000256" key="4">
    <source>
        <dbReference type="ARBA" id="ARBA00023163"/>
    </source>
</evidence>
<name>A0A448YQW0_BRENA</name>
<dbReference type="PANTHER" id="PTHR13044">
    <property type="entry name" value="ACTIVATING TRANSCRIPTION FACTOR ATF 4/5"/>
    <property type="match status" value="1"/>
</dbReference>
<dbReference type="PROSITE" id="PS50217">
    <property type="entry name" value="BZIP"/>
    <property type="match status" value="1"/>
</dbReference>
<keyword evidence="4" id="KW-0804">Transcription</keyword>
<dbReference type="OrthoDB" id="1939598at2759"/>
<dbReference type="InterPro" id="IPR046347">
    <property type="entry name" value="bZIP_sf"/>
</dbReference>
<keyword evidence="3" id="KW-0238">DNA-binding</keyword>
<dbReference type="GO" id="GO:0005634">
    <property type="term" value="C:nucleus"/>
    <property type="evidence" value="ECO:0007669"/>
    <property type="project" value="UniProtKB-SubCell"/>
</dbReference>
<dbReference type="AlphaFoldDB" id="A0A448YQW0"/>
<feature type="compositionally biased region" description="Acidic residues" evidence="6">
    <location>
        <begin position="89"/>
        <end position="98"/>
    </location>
</feature>
<dbReference type="GO" id="GO:0001228">
    <property type="term" value="F:DNA-binding transcription activator activity, RNA polymerase II-specific"/>
    <property type="evidence" value="ECO:0007669"/>
    <property type="project" value="TreeGrafter"/>
</dbReference>
<evidence type="ECO:0000259" key="7">
    <source>
        <dbReference type="PROSITE" id="PS50217"/>
    </source>
</evidence>
<feature type="compositionally biased region" description="Basic and acidic residues" evidence="6">
    <location>
        <begin position="14"/>
        <end position="57"/>
    </location>
</feature>
<dbReference type="PANTHER" id="PTHR13044:SF14">
    <property type="entry name" value="CRYPTOCEPHAL, ISOFORM A"/>
    <property type="match status" value="1"/>
</dbReference>
<proteinExistence type="predicted"/>
<dbReference type="PROSITE" id="PS00036">
    <property type="entry name" value="BZIP_BASIC"/>
    <property type="match status" value="1"/>
</dbReference>
<feature type="compositionally biased region" description="Basic and acidic residues" evidence="6">
    <location>
        <begin position="70"/>
        <end position="88"/>
    </location>
</feature>
<dbReference type="Gene3D" id="1.20.5.170">
    <property type="match status" value="1"/>
</dbReference>
<dbReference type="EMBL" id="CAACVR010000041">
    <property type="protein sequence ID" value="VEU23281.1"/>
    <property type="molecule type" value="Genomic_DNA"/>
</dbReference>
<evidence type="ECO:0000256" key="2">
    <source>
        <dbReference type="ARBA" id="ARBA00023015"/>
    </source>
</evidence>
<reference evidence="8 9" key="1">
    <citation type="submission" date="2018-12" db="EMBL/GenBank/DDBJ databases">
        <authorList>
            <person name="Tiukova I."/>
            <person name="Dainat J."/>
        </authorList>
    </citation>
    <scope>NUCLEOTIDE SEQUENCE [LARGE SCALE GENOMIC DNA]</scope>
</reference>
<evidence type="ECO:0000256" key="6">
    <source>
        <dbReference type="SAM" id="MobiDB-lite"/>
    </source>
</evidence>
<dbReference type="GO" id="GO:0000977">
    <property type="term" value="F:RNA polymerase II transcription regulatory region sequence-specific DNA binding"/>
    <property type="evidence" value="ECO:0007669"/>
    <property type="project" value="TreeGrafter"/>
</dbReference>
<comment type="subcellular location">
    <subcellularLocation>
        <location evidence="1">Nucleus</location>
    </subcellularLocation>
</comment>
<feature type="region of interest" description="Disordered" evidence="6">
    <location>
        <begin position="1"/>
        <end position="137"/>
    </location>
</feature>
<dbReference type="CDD" id="cd14705">
    <property type="entry name" value="bZIP_Zip1"/>
    <property type="match status" value="1"/>
</dbReference>
<evidence type="ECO:0000313" key="8">
    <source>
        <dbReference type="EMBL" id="VEU23281.1"/>
    </source>
</evidence>
<keyword evidence="2" id="KW-0805">Transcription regulation</keyword>
<keyword evidence="9" id="KW-1185">Reference proteome</keyword>
<keyword evidence="5" id="KW-0539">Nucleus</keyword>
<evidence type="ECO:0000256" key="5">
    <source>
        <dbReference type="ARBA" id="ARBA00023242"/>
    </source>
</evidence>
<organism evidence="8 9">
    <name type="scientific">Brettanomyces naardenensis</name>
    <name type="common">Yeast</name>
    <dbReference type="NCBI Taxonomy" id="13370"/>
    <lineage>
        <taxon>Eukaryota</taxon>
        <taxon>Fungi</taxon>
        <taxon>Dikarya</taxon>
        <taxon>Ascomycota</taxon>
        <taxon>Saccharomycotina</taxon>
        <taxon>Pichiomycetes</taxon>
        <taxon>Pichiales</taxon>
        <taxon>Pichiaceae</taxon>
        <taxon>Brettanomyces</taxon>
    </lineage>
</organism>
<gene>
    <name evidence="8" type="ORF">BRENAR_LOCUS4012</name>
</gene>
<protein>
    <submittedName>
        <fullName evidence="8">DEKNAAC104409</fullName>
    </submittedName>
</protein>
<accession>A0A448YQW0</accession>